<dbReference type="Proteomes" id="UP000515947">
    <property type="component" value="Chromosome"/>
</dbReference>
<evidence type="ECO:0000259" key="7">
    <source>
        <dbReference type="Pfam" id="PF00501"/>
    </source>
</evidence>
<feature type="compositionally biased region" description="Basic and acidic residues" evidence="6">
    <location>
        <begin position="14"/>
        <end position="27"/>
    </location>
</feature>
<reference evidence="9 10" key="1">
    <citation type="submission" date="2020-08" db="EMBL/GenBank/DDBJ databases">
        <title>Genome sequence of Nocardioides mesophilus KACC 16243T.</title>
        <authorList>
            <person name="Hyun D.-W."/>
            <person name="Bae J.-W."/>
        </authorList>
    </citation>
    <scope>NUCLEOTIDE SEQUENCE [LARGE SCALE GENOMIC DNA]</scope>
    <source>
        <strain evidence="9 10">KACC 16243</strain>
    </source>
</reference>
<keyword evidence="5" id="KW-0007">Acetylation</keyword>
<evidence type="ECO:0000256" key="6">
    <source>
        <dbReference type="SAM" id="MobiDB-lite"/>
    </source>
</evidence>
<dbReference type="NCBIfam" id="NF003313">
    <property type="entry name" value="PRK04319.1"/>
    <property type="match status" value="1"/>
</dbReference>
<dbReference type="InterPro" id="IPR020845">
    <property type="entry name" value="AMP-binding_CS"/>
</dbReference>
<dbReference type="Gene3D" id="3.40.50.12780">
    <property type="entry name" value="N-terminal domain of ligase-like"/>
    <property type="match status" value="1"/>
</dbReference>
<dbReference type="InterPro" id="IPR042099">
    <property type="entry name" value="ANL_N_sf"/>
</dbReference>
<feature type="domain" description="AMP-binding enzyme C-terminal" evidence="8">
    <location>
        <begin position="555"/>
        <end position="632"/>
    </location>
</feature>
<accession>A0A7G9RGT0</accession>
<dbReference type="SUPFAM" id="SSF56801">
    <property type="entry name" value="Acetyl-CoA synthetase-like"/>
    <property type="match status" value="1"/>
</dbReference>
<dbReference type="Pfam" id="PF00501">
    <property type="entry name" value="AMP-binding"/>
    <property type="match status" value="1"/>
</dbReference>
<evidence type="ECO:0000313" key="10">
    <source>
        <dbReference type="Proteomes" id="UP000515947"/>
    </source>
</evidence>
<dbReference type="InterPro" id="IPR025110">
    <property type="entry name" value="AMP-bd_C"/>
</dbReference>
<organism evidence="9 10">
    <name type="scientific">Nocardioides mesophilus</name>
    <dbReference type="NCBI Taxonomy" id="433659"/>
    <lineage>
        <taxon>Bacteria</taxon>
        <taxon>Bacillati</taxon>
        <taxon>Actinomycetota</taxon>
        <taxon>Actinomycetes</taxon>
        <taxon>Propionibacteriales</taxon>
        <taxon>Nocardioidaceae</taxon>
        <taxon>Nocardioides</taxon>
    </lineage>
</organism>
<evidence type="ECO:0000256" key="2">
    <source>
        <dbReference type="ARBA" id="ARBA00022598"/>
    </source>
</evidence>
<evidence type="ECO:0000259" key="8">
    <source>
        <dbReference type="Pfam" id="PF13193"/>
    </source>
</evidence>
<name>A0A7G9RGT0_9ACTN</name>
<dbReference type="InterPro" id="IPR000873">
    <property type="entry name" value="AMP-dep_synth/lig_dom"/>
</dbReference>
<gene>
    <name evidence="9" type="primary">acsA</name>
    <name evidence="9" type="ORF">H9L09_03300</name>
</gene>
<dbReference type="PANTHER" id="PTHR24095">
    <property type="entry name" value="ACETYL-COENZYME A SYNTHETASE"/>
    <property type="match status" value="1"/>
</dbReference>
<dbReference type="GO" id="GO:0006085">
    <property type="term" value="P:acetyl-CoA biosynthetic process"/>
    <property type="evidence" value="ECO:0007669"/>
    <property type="project" value="TreeGrafter"/>
</dbReference>
<protein>
    <recommendedName>
        <fullName evidence="1">acetate--CoA ligase</fullName>
        <ecNumber evidence="1">6.2.1.1</ecNumber>
    </recommendedName>
</protein>
<keyword evidence="2 9" id="KW-0436">Ligase</keyword>
<feature type="region of interest" description="Disordered" evidence="6">
    <location>
        <begin position="1"/>
        <end position="91"/>
    </location>
</feature>
<evidence type="ECO:0000313" key="9">
    <source>
        <dbReference type="EMBL" id="QNN54805.1"/>
    </source>
</evidence>
<dbReference type="PROSITE" id="PS00455">
    <property type="entry name" value="AMP_BINDING"/>
    <property type="match status" value="1"/>
</dbReference>
<evidence type="ECO:0000256" key="4">
    <source>
        <dbReference type="ARBA" id="ARBA00022840"/>
    </source>
</evidence>
<evidence type="ECO:0000256" key="3">
    <source>
        <dbReference type="ARBA" id="ARBA00022741"/>
    </source>
</evidence>
<dbReference type="AlphaFoldDB" id="A0A7G9RGT0"/>
<feature type="domain" description="AMP-dependent synthetase/ligase" evidence="7">
    <location>
        <begin position="125"/>
        <end position="505"/>
    </location>
</feature>
<dbReference type="GO" id="GO:0005829">
    <property type="term" value="C:cytosol"/>
    <property type="evidence" value="ECO:0007669"/>
    <property type="project" value="TreeGrafter"/>
</dbReference>
<dbReference type="EC" id="6.2.1.1" evidence="1"/>
<dbReference type="PANTHER" id="PTHR24095:SF14">
    <property type="entry name" value="ACETYL-COENZYME A SYNTHETASE 1"/>
    <property type="match status" value="1"/>
</dbReference>
<dbReference type="Gene3D" id="3.30.300.30">
    <property type="match status" value="1"/>
</dbReference>
<keyword evidence="10" id="KW-1185">Reference proteome</keyword>
<evidence type="ECO:0000256" key="1">
    <source>
        <dbReference type="ARBA" id="ARBA00013275"/>
    </source>
</evidence>
<dbReference type="KEGG" id="nmes:H9L09_03300"/>
<dbReference type="InterPro" id="IPR045851">
    <property type="entry name" value="AMP-bd_C_sf"/>
</dbReference>
<dbReference type="Pfam" id="PF13193">
    <property type="entry name" value="AMP-binding_C"/>
    <property type="match status" value="1"/>
</dbReference>
<dbReference type="EMBL" id="CP060713">
    <property type="protein sequence ID" value="QNN54805.1"/>
    <property type="molecule type" value="Genomic_DNA"/>
</dbReference>
<keyword evidence="4" id="KW-0067">ATP-binding</keyword>
<evidence type="ECO:0000256" key="5">
    <source>
        <dbReference type="ARBA" id="ARBA00022990"/>
    </source>
</evidence>
<keyword evidence="3" id="KW-0547">Nucleotide-binding</keyword>
<sequence>MRPAAGWRCRGLSRRTDERAGEPEGTARSHGRAGVEGTPQRPPRPAVGGVEPLPRQRGGPCAQGGRGGTPQRAREHRRGVEGTGVSAGHPDRSQAWALARAALDGLPGGGLNIAYEAVDRHVVHGDGDVVALRCLAADGAVQEHTYRDLREHTNRFAAVLDGLGVKPGGAVFTLLGRGWETHVSALGTLKHASVFCPLFAAFGPEPVRQRMLMGRARVLVTTRELYRRRIAGLRDQLPELAEVLLVDADPTTVEPGTRSWHDLMATADADYTIPWTDPESVALLHFTSGTTGRPKGALHVHDAVVAHHATAGHALGLRRGDVFWCTADPGWVTGTSYGIIAPLTHGATVVVDAGDFDARRWYGVLADQRVSVWYTAPTALRMLMRSGAELAGRYDLSALRHVASVGEPLNAEAVLWAQETFRRPVLDNWWQTETGAIMVSNAPGDEVRPGSMGRPEPGVEVALLERGTDGRPVLSDGQVVEVSDPRQVGELALRPGWPSMFRGYLDDEERYRRCFIGGWYCSGDLARRDVDGYYWFVGRGDDVIKSAGHLIGPFEVESALMEHPAVVEAGVIGKPDPVAGELVKAFVTLRPGFDADEQLRRELVAFGRRRLGSVAPREIVFDQHLPHTRSGKVMRRLLKARELGLPEGDVSTLERQ</sequence>
<proteinExistence type="predicted"/>
<dbReference type="GO" id="GO:0005524">
    <property type="term" value="F:ATP binding"/>
    <property type="evidence" value="ECO:0007669"/>
    <property type="project" value="UniProtKB-KW"/>
</dbReference>
<dbReference type="GO" id="GO:0003987">
    <property type="term" value="F:acetate-CoA ligase activity"/>
    <property type="evidence" value="ECO:0007669"/>
    <property type="project" value="UniProtKB-EC"/>
</dbReference>